<dbReference type="InterPro" id="IPR002410">
    <property type="entry name" value="Peptidase_S33"/>
</dbReference>
<sequence length="283" mass="32282">MPPECKVIDGYINFEVGSISKACKTYYKIIGTPESWGQPGFLILYDQVGGGLSTHLPEKNGDTGFWTIQLFLDELDNLLTKLKIEEYDLLGHSWGGALAVSHAVRRPPGLRNLILFSCDPSTQLLEQCQDVELKPRFPKEVREALEKYDEDGEVTPEYRKAREYYNKHHQCTIDPAPDAVVRAFQWVAEDPTVPLTLYGPNSFKTTGPMKDWTVVDDLHNIVVPTLVINGAQDSIVDSSLTPFIERIPEVKWVKFQHSSHMAHYEERDKFMHTIREFLCGRRS</sequence>
<dbReference type="PRINTS" id="PR00793">
    <property type="entry name" value="PROAMNOPTASE"/>
</dbReference>
<dbReference type="AlphaFoldDB" id="A0A4Y7TH01"/>
<name>A0A4Y7TH01_COPMI</name>
<dbReference type="InterPro" id="IPR000073">
    <property type="entry name" value="AB_hydrolase_1"/>
</dbReference>
<dbReference type="SUPFAM" id="SSF53474">
    <property type="entry name" value="alpha/beta-Hydrolases"/>
    <property type="match status" value="1"/>
</dbReference>
<dbReference type="GO" id="GO:0006508">
    <property type="term" value="P:proteolysis"/>
    <property type="evidence" value="ECO:0007669"/>
    <property type="project" value="InterPro"/>
</dbReference>
<dbReference type="PANTHER" id="PTHR43433">
    <property type="entry name" value="HYDROLASE, ALPHA/BETA FOLD FAMILY PROTEIN"/>
    <property type="match status" value="1"/>
</dbReference>
<evidence type="ECO:0000259" key="3">
    <source>
        <dbReference type="Pfam" id="PF00561"/>
    </source>
</evidence>
<dbReference type="Gene3D" id="3.40.50.1820">
    <property type="entry name" value="alpha/beta hydrolase"/>
    <property type="match status" value="1"/>
</dbReference>
<evidence type="ECO:0000313" key="5">
    <source>
        <dbReference type="Proteomes" id="UP000298030"/>
    </source>
</evidence>
<keyword evidence="2" id="KW-0378">Hydrolase</keyword>
<accession>A0A4Y7TH01</accession>
<dbReference type="InterPro" id="IPR005945">
    <property type="entry name" value="Pro_imino_pep"/>
</dbReference>
<dbReference type="InterPro" id="IPR050471">
    <property type="entry name" value="AB_hydrolase"/>
</dbReference>
<keyword evidence="5" id="KW-1185">Reference proteome</keyword>
<dbReference type="STRING" id="71717.A0A4Y7TH01"/>
<evidence type="ECO:0000256" key="1">
    <source>
        <dbReference type="ARBA" id="ARBA00010088"/>
    </source>
</evidence>
<dbReference type="InterPro" id="IPR029058">
    <property type="entry name" value="AB_hydrolase_fold"/>
</dbReference>
<gene>
    <name evidence="4" type="ORF">FA13DRAFT_1789905</name>
</gene>
<protein>
    <submittedName>
        <fullName evidence="4">Proline-specific peptidase</fullName>
    </submittedName>
</protein>
<evidence type="ECO:0000313" key="4">
    <source>
        <dbReference type="EMBL" id="TEB33460.1"/>
    </source>
</evidence>
<reference evidence="4 5" key="1">
    <citation type="journal article" date="2019" name="Nat. Ecol. Evol.">
        <title>Megaphylogeny resolves global patterns of mushroom evolution.</title>
        <authorList>
            <person name="Varga T."/>
            <person name="Krizsan K."/>
            <person name="Foldi C."/>
            <person name="Dima B."/>
            <person name="Sanchez-Garcia M."/>
            <person name="Sanchez-Ramirez S."/>
            <person name="Szollosi G.J."/>
            <person name="Szarkandi J.G."/>
            <person name="Papp V."/>
            <person name="Albert L."/>
            <person name="Andreopoulos W."/>
            <person name="Angelini C."/>
            <person name="Antonin V."/>
            <person name="Barry K.W."/>
            <person name="Bougher N.L."/>
            <person name="Buchanan P."/>
            <person name="Buyck B."/>
            <person name="Bense V."/>
            <person name="Catcheside P."/>
            <person name="Chovatia M."/>
            <person name="Cooper J."/>
            <person name="Damon W."/>
            <person name="Desjardin D."/>
            <person name="Finy P."/>
            <person name="Geml J."/>
            <person name="Haridas S."/>
            <person name="Hughes K."/>
            <person name="Justo A."/>
            <person name="Karasinski D."/>
            <person name="Kautmanova I."/>
            <person name="Kiss B."/>
            <person name="Kocsube S."/>
            <person name="Kotiranta H."/>
            <person name="LaButti K.M."/>
            <person name="Lechner B.E."/>
            <person name="Liimatainen K."/>
            <person name="Lipzen A."/>
            <person name="Lukacs Z."/>
            <person name="Mihaltcheva S."/>
            <person name="Morgado L.N."/>
            <person name="Niskanen T."/>
            <person name="Noordeloos M.E."/>
            <person name="Ohm R.A."/>
            <person name="Ortiz-Santana B."/>
            <person name="Ovrebo C."/>
            <person name="Racz N."/>
            <person name="Riley R."/>
            <person name="Savchenko A."/>
            <person name="Shiryaev A."/>
            <person name="Soop K."/>
            <person name="Spirin V."/>
            <person name="Szebenyi C."/>
            <person name="Tomsovsky M."/>
            <person name="Tulloss R.E."/>
            <person name="Uehling J."/>
            <person name="Grigoriev I.V."/>
            <person name="Vagvolgyi C."/>
            <person name="Papp T."/>
            <person name="Martin F.M."/>
            <person name="Miettinen O."/>
            <person name="Hibbett D.S."/>
            <person name="Nagy L.G."/>
        </authorList>
    </citation>
    <scope>NUCLEOTIDE SEQUENCE [LARGE SCALE GENOMIC DNA]</scope>
    <source>
        <strain evidence="4 5">FP101781</strain>
    </source>
</reference>
<dbReference type="OrthoDB" id="190201at2759"/>
<dbReference type="PIRSF" id="PIRSF005539">
    <property type="entry name" value="Pept_S33_TRI_F1"/>
    <property type="match status" value="1"/>
</dbReference>
<dbReference type="Pfam" id="PF00561">
    <property type="entry name" value="Abhydrolase_1"/>
    <property type="match status" value="1"/>
</dbReference>
<feature type="domain" description="AB hydrolase-1" evidence="3">
    <location>
        <begin position="42"/>
        <end position="266"/>
    </location>
</feature>
<dbReference type="PANTHER" id="PTHR43433:SF5">
    <property type="entry name" value="AB HYDROLASE-1 DOMAIN-CONTAINING PROTEIN"/>
    <property type="match status" value="1"/>
</dbReference>
<comment type="caution">
    <text evidence="4">The sequence shown here is derived from an EMBL/GenBank/DDBJ whole genome shotgun (WGS) entry which is preliminary data.</text>
</comment>
<organism evidence="4 5">
    <name type="scientific">Coprinellus micaceus</name>
    <name type="common">Glistening ink-cap mushroom</name>
    <name type="synonym">Coprinus micaceus</name>
    <dbReference type="NCBI Taxonomy" id="71717"/>
    <lineage>
        <taxon>Eukaryota</taxon>
        <taxon>Fungi</taxon>
        <taxon>Dikarya</taxon>
        <taxon>Basidiomycota</taxon>
        <taxon>Agaricomycotina</taxon>
        <taxon>Agaricomycetes</taxon>
        <taxon>Agaricomycetidae</taxon>
        <taxon>Agaricales</taxon>
        <taxon>Agaricineae</taxon>
        <taxon>Psathyrellaceae</taxon>
        <taxon>Coprinellus</taxon>
    </lineage>
</organism>
<dbReference type="GO" id="GO:0008233">
    <property type="term" value="F:peptidase activity"/>
    <property type="evidence" value="ECO:0007669"/>
    <property type="project" value="InterPro"/>
</dbReference>
<dbReference type="EMBL" id="QPFP01000012">
    <property type="protein sequence ID" value="TEB33460.1"/>
    <property type="molecule type" value="Genomic_DNA"/>
</dbReference>
<evidence type="ECO:0000256" key="2">
    <source>
        <dbReference type="ARBA" id="ARBA00022801"/>
    </source>
</evidence>
<proteinExistence type="inferred from homology"/>
<comment type="similarity">
    <text evidence="1">Belongs to the peptidase S33 family.</text>
</comment>
<dbReference type="Proteomes" id="UP000298030">
    <property type="component" value="Unassembled WGS sequence"/>
</dbReference>